<comment type="similarity">
    <text evidence="2">Belongs to the complex I 49 kDa subunit family.</text>
</comment>
<dbReference type="HAMAP" id="MF_01358">
    <property type="entry name" value="NDH1_NuoD"/>
    <property type="match status" value="1"/>
</dbReference>
<dbReference type="OrthoDB" id="9801496at2"/>
<keyword evidence="2 3" id="KW-0472">Membrane</keyword>
<dbReference type="RefSeq" id="WP_012875481.1">
    <property type="nucleotide sequence ID" value="NC_013525.1"/>
</dbReference>
<feature type="transmembrane region" description="Helical" evidence="3">
    <location>
        <begin position="121"/>
        <end position="141"/>
    </location>
</feature>
<dbReference type="AlphaFoldDB" id="D1CCD2"/>
<evidence type="ECO:0000313" key="6">
    <source>
        <dbReference type="Proteomes" id="UP000000323"/>
    </source>
</evidence>
<keyword evidence="2" id="KW-0520">NAD</keyword>
<comment type="subcellular location">
    <subcellularLocation>
        <location evidence="2">Cell membrane</location>
        <topology evidence="2">Peripheral membrane protein</topology>
        <orientation evidence="2">Cytoplasmic side</orientation>
    </subcellularLocation>
</comment>
<evidence type="ECO:0000313" key="5">
    <source>
        <dbReference type="EMBL" id="ACZ42447.1"/>
    </source>
</evidence>
<dbReference type="HOGENOM" id="CLU_015134_1_2_0"/>
<feature type="domain" description="NADH-quinone oxidoreductase subunit D" evidence="4">
    <location>
        <begin position="130"/>
        <end position="400"/>
    </location>
</feature>
<dbReference type="InterPro" id="IPR029014">
    <property type="entry name" value="NiFe-Hase_large"/>
</dbReference>
<organism evidence="5 6">
    <name type="scientific">Thermobaculum terrenum (strain ATCC BAA-798 / CCMEE 7001 / YNP1)</name>
    <dbReference type="NCBI Taxonomy" id="525904"/>
    <lineage>
        <taxon>Bacteria</taxon>
        <taxon>Bacillati</taxon>
        <taxon>Chloroflexota</taxon>
        <taxon>Chloroflexia</taxon>
        <taxon>Candidatus Thermobaculales</taxon>
        <taxon>Candidatus Thermobaculaceae</taxon>
        <taxon>Thermobaculum</taxon>
    </lineage>
</organism>
<keyword evidence="6" id="KW-1185">Reference proteome</keyword>
<dbReference type="GO" id="GO:0050136">
    <property type="term" value="F:NADH dehydrogenase (quinone) (non-electrogenic) activity"/>
    <property type="evidence" value="ECO:0007669"/>
    <property type="project" value="UniProtKB-UniRule"/>
</dbReference>
<reference evidence="6" key="1">
    <citation type="journal article" date="2010" name="Stand. Genomic Sci.">
        <title>Complete genome sequence of 'Thermobaculum terrenum' type strain (YNP1).</title>
        <authorList>
            <person name="Kiss H."/>
            <person name="Cleland D."/>
            <person name="Lapidus A."/>
            <person name="Lucas S."/>
            <person name="Glavina Del Rio T."/>
            <person name="Nolan M."/>
            <person name="Tice H."/>
            <person name="Han C."/>
            <person name="Goodwin L."/>
            <person name="Pitluck S."/>
            <person name="Liolios K."/>
            <person name="Ivanova N."/>
            <person name="Mavromatis K."/>
            <person name="Ovchinnikova G."/>
            <person name="Pati A."/>
            <person name="Chen A."/>
            <person name="Palaniappan K."/>
            <person name="Land M."/>
            <person name="Hauser L."/>
            <person name="Chang Y."/>
            <person name="Jeffries C."/>
            <person name="Lu M."/>
            <person name="Brettin T."/>
            <person name="Detter J."/>
            <person name="Goker M."/>
            <person name="Tindall B."/>
            <person name="Beck B."/>
            <person name="McDermott T."/>
            <person name="Woyke T."/>
            <person name="Bristow J."/>
            <person name="Eisen J."/>
            <person name="Markowitz V."/>
            <person name="Hugenholtz P."/>
            <person name="Kyrpides N."/>
            <person name="Klenk H."/>
            <person name="Cheng J."/>
        </authorList>
    </citation>
    <scope>NUCLEOTIDE SEQUENCE [LARGE SCALE GENOMIC DNA]</scope>
    <source>
        <strain evidence="6">ATCC BAA-798 / YNP1</strain>
    </source>
</reference>
<dbReference type="SUPFAM" id="SSF56762">
    <property type="entry name" value="HydB/Nqo4-like"/>
    <property type="match status" value="1"/>
</dbReference>
<evidence type="ECO:0000259" key="4">
    <source>
        <dbReference type="Pfam" id="PF00346"/>
    </source>
</evidence>
<evidence type="ECO:0000256" key="1">
    <source>
        <dbReference type="ARBA" id="ARBA00022719"/>
    </source>
</evidence>
<dbReference type="GO" id="GO:0005886">
    <property type="term" value="C:plasma membrane"/>
    <property type="evidence" value="ECO:0007669"/>
    <property type="project" value="UniProtKB-SubCell"/>
</dbReference>
<dbReference type="EC" id="7.1.1.-" evidence="2"/>
<keyword evidence="2" id="KW-1278">Translocase</keyword>
<evidence type="ECO:0000256" key="2">
    <source>
        <dbReference type="HAMAP-Rule" id="MF_01358"/>
    </source>
</evidence>
<dbReference type="PANTHER" id="PTHR11993">
    <property type="entry name" value="NADH-UBIQUINONE OXIDOREDUCTASE 49 KDA SUBUNIT"/>
    <property type="match status" value="1"/>
</dbReference>
<dbReference type="NCBIfam" id="NF004739">
    <property type="entry name" value="PRK06075.1"/>
    <property type="match status" value="1"/>
</dbReference>
<keyword evidence="1 2" id="KW-0874">Quinone</keyword>
<sequence length="400" mass="45237">MNTRYDIHQLQEEEMELNMGPQHPSTHGVLRVVLKLDGETIKKATPYVGYLHRGTEKLGEVHKYYQNVPHTDRMDYLAAPSNNLAYVQAVEKLLGIEDEIPERAKYMRVIMAELARIASHLVWLGTHAMDVGAISVFLYCFREREMIMSLFEEYCGARLTTSMMKIGGMPADLPDNWLDHLEDFLRIMPRRIGEYEALLTENPIWIERTRGVGVISAEDAVSFGLTGACLRGSGVNYDVRKAQPYQVYDRIDFDVPLGSNGDVYDRYLVRVEEMKQALRIIRQAVDQMPDGPYVADLPEYVLPRKVDAMTTIEGQTRHFVLTIHGFNAPPGEIYKAVEAPKGELGYYIVSDGSNKPYRMHVRAPSYYNLASLPRMSEGGSVQDVVAVIGSIDIVLGEVDR</sequence>
<keyword evidence="2" id="KW-1003">Cell membrane</keyword>
<dbReference type="NCBIfam" id="TIGR01962">
    <property type="entry name" value="NuoD"/>
    <property type="match status" value="1"/>
</dbReference>
<keyword evidence="2" id="KW-0830">Ubiquinone</keyword>
<protein>
    <recommendedName>
        <fullName evidence="2">NADH-quinone oxidoreductase subunit D</fullName>
        <ecNumber evidence="2">7.1.1.-</ecNumber>
    </recommendedName>
    <alternativeName>
        <fullName evidence="2">NADH dehydrogenase I subunit D</fullName>
    </alternativeName>
    <alternativeName>
        <fullName evidence="2">NDH-1 subunit D</fullName>
    </alternativeName>
</protein>
<comment type="function">
    <text evidence="2">NDH-1 shuttles electrons from NADH, via FMN and iron-sulfur (Fe-S) centers, to quinones in the respiratory chain. The immediate electron acceptor for the enzyme in this species is believed to be ubiquinone. Couples the redox reaction to proton translocation (for every two electrons transferred, four hydrogen ions are translocated across the cytoplasmic membrane), and thus conserves the redox energy in a proton gradient.</text>
</comment>
<comment type="subunit">
    <text evidence="2">NDH-1 is composed of 14 different subunits. Subunits NuoB, C, D, E, F, and G constitute the peripheral sector of the complex.</text>
</comment>
<comment type="catalytic activity">
    <reaction evidence="2">
        <text>a quinone + NADH + 5 H(+)(in) = a quinol + NAD(+) + 4 H(+)(out)</text>
        <dbReference type="Rhea" id="RHEA:57888"/>
        <dbReference type="ChEBI" id="CHEBI:15378"/>
        <dbReference type="ChEBI" id="CHEBI:24646"/>
        <dbReference type="ChEBI" id="CHEBI:57540"/>
        <dbReference type="ChEBI" id="CHEBI:57945"/>
        <dbReference type="ChEBI" id="CHEBI:132124"/>
    </reaction>
</comment>
<keyword evidence="2" id="KW-0813">Transport</keyword>
<dbReference type="STRING" id="525904.Tter_1541"/>
<accession>D1CCD2</accession>
<dbReference type="InterPro" id="IPR001135">
    <property type="entry name" value="NADH_Q_OxRdtase_suD"/>
</dbReference>
<proteinExistence type="inferred from homology"/>
<keyword evidence="3" id="KW-1133">Transmembrane helix</keyword>
<gene>
    <name evidence="2" type="primary">nuoD</name>
    <name evidence="5" type="ordered locus">Tter_1541</name>
</gene>
<evidence type="ECO:0000256" key="3">
    <source>
        <dbReference type="SAM" id="Phobius"/>
    </source>
</evidence>
<dbReference type="GO" id="GO:0051287">
    <property type="term" value="F:NAD binding"/>
    <property type="evidence" value="ECO:0007669"/>
    <property type="project" value="InterPro"/>
</dbReference>
<dbReference type="KEGG" id="ttr:Tter_1541"/>
<dbReference type="PANTHER" id="PTHR11993:SF10">
    <property type="entry name" value="NADH DEHYDROGENASE [UBIQUINONE] IRON-SULFUR PROTEIN 2, MITOCHONDRIAL"/>
    <property type="match status" value="1"/>
</dbReference>
<keyword evidence="5" id="KW-0560">Oxidoreductase</keyword>
<name>D1CCD2_THET1</name>
<dbReference type="Gene3D" id="1.10.645.10">
    <property type="entry name" value="Cytochrome-c3 Hydrogenase, chain B"/>
    <property type="match status" value="1"/>
</dbReference>
<dbReference type="Proteomes" id="UP000000323">
    <property type="component" value="Chromosome 1"/>
</dbReference>
<dbReference type="eggNOG" id="COG0649">
    <property type="taxonomic scope" value="Bacteria"/>
</dbReference>
<dbReference type="Pfam" id="PF00346">
    <property type="entry name" value="Complex1_49kDa"/>
    <property type="match status" value="1"/>
</dbReference>
<keyword evidence="3" id="KW-0812">Transmembrane</keyword>
<dbReference type="GO" id="GO:0048038">
    <property type="term" value="F:quinone binding"/>
    <property type="evidence" value="ECO:0007669"/>
    <property type="project" value="UniProtKB-KW"/>
</dbReference>
<dbReference type="InterPro" id="IPR022885">
    <property type="entry name" value="NDH1_su_D/H"/>
</dbReference>
<dbReference type="EMBL" id="CP001825">
    <property type="protein sequence ID" value="ACZ42447.1"/>
    <property type="molecule type" value="Genomic_DNA"/>
</dbReference>